<organism evidence="3 5">
    <name type="scientific">Medicago truncatula</name>
    <name type="common">Barrel medic</name>
    <name type="synonym">Medicago tribuloides</name>
    <dbReference type="NCBI Taxonomy" id="3880"/>
    <lineage>
        <taxon>Eukaryota</taxon>
        <taxon>Viridiplantae</taxon>
        <taxon>Streptophyta</taxon>
        <taxon>Embryophyta</taxon>
        <taxon>Tracheophyta</taxon>
        <taxon>Spermatophyta</taxon>
        <taxon>Magnoliopsida</taxon>
        <taxon>eudicotyledons</taxon>
        <taxon>Gunneridae</taxon>
        <taxon>Pentapetalae</taxon>
        <taxon>rosids</taxon>
        <taxon>fabids</taxon>
        <taxon>Fabales</taxon>
        <taxon>Fabaceae</taxon>
        <taxon>Papilionoideae</taxon>
        <taxon>50 kb inversion clade</taxon>
        <taxon>NPAAA clade</taxon>
        <taxon>Hologalegina</taxon>
        <taxon>IRL clade</taxon>
        <taxon>Trifolieae</taxon>
        <taxon>Medicago</taxon>
    </lineage>
</organism>
<reference evidence="3 5" key="2">
    <citation type="journal article" date="2014" name="BMC Genomics">
        <title>An improved genome release (version Mt4.0) for the model legume Medicago truncatula.</title>
        <authorList>
            <person name="Tang H."/>
            <person name="Krishnakumar V."/>
            <person name="Bidwell S."/>
            <person name="Rosen B."/>
            <person name="Chan A."/>
            <person name="Zhou S."/>
            <person name="Gentzbittel L."/>
            <person name="Childs K.L."/>
            <person name="Yandell M."/>
            <person name="Gundlach H."/>
            <person name="Mayer K.F."/>
            <person name="Schwartz D.C."/>
            <person name="Town C.D."/>
        </authorList>
    </citation>
    <scope>GENOME REANNOTATION</scope>
    <source>
        <strain evidence="3">A17</strain>
        <strain evidence="4 5">cv. Jemalong A17</strain>
    </source>
</reference>
<dbReference type="EMBL" id="CM001219">
    <property type="protein sequence ID" value="KEH35196.1"/>
    <property type="molecule type" value="Genomic_DNA"/>
</dbReference>
<keyword evidence="5" id="KW-1185">Reference proteome</keyword>
<evidence type="ECO:0000313" key="4">
    <source>
        <dbReference type="EnsemblPlants" id="KEH35196"/>
    </source>
</evidence>
<dbReference type="PROSITE" id="PS51367">
    <property type="entry name" value="THAUMATIN_2"/>
    <property type="match status" value="1"/>
</dbReference>
<evidence type="ECO:0000313" key="5">
    <source>
        <dbReference type="Proteomes" id="UP000002051"/>
    </source>
</evidence>
<reference evidence="4" key="3">
    <citation type="submission" date="2015-04" db="UniProtKB">
        <authorList>
            <consortium name="EnsemblPlants"/>
        </authorList>
    </citation>
    <scope>IDENTIFICATION</scope>
    <source>
        <strain evidence="4">cv. Jemalong A17</strain>
    </source>
</reference>
<reference evidence="3 5" key="1">
    <citation type="journal article" date="2011" name="Nature">
        <title>The Medicago genome provides insight into the evolution of rhizobial symbioses.</title>
        <authorList>
            <person name="Young N.D."/>
            <person name="Debelle F."/>
            <person name="Oldroyd G.E."/>
            <person name="Geurts R."/>
            <person name="Cannon S.B."/>
            <person name="Udvardi M.K."/>
            <person name="Benedito V.A."/>
            <person name="Mayer K.F."/>
            <person name="Gouzy J."/>
            <person name="Schoof H."/>
            <person name="Van de Peer Y."/>
            <person name="Proost S."/>
            <person name="Cook D.R."/>
            <person name="Meyers B.C."/>
            <person name="Spannagl M."/>
            <person name="Cheung F."/>
            <person name="De Mita S."/>
            <person name="Krishnakumar V."/>
            <person name="Gundlach H."/>
            <person name="Zhou S."/>
            <person name="Mudge J."/>
            <person name="Bharti A.K."/>
            <person name="Murray J.D."/>
            <person name="Naoumkina M.A."/>
            <person name="Rosen B."/>
            <person name="Silverstein K.A."/>
            <person name="Tang H."/>
            <person name="Rombauts S."/>
            <person name="Zhao P.X."/>
            <person name="Zhou P."/>
            <person name="Barbe V."/>
            <person name="Bardou P."/>
            <person name="Bechner M."/>
            <person name="Bellec A."/>
            <person name="Berger A."/>
            <person name="Berges H."/>
            <person name="Bidwell S."/>
            <person name="Bisseling T."/>
            <person name="Choisne N."/>
            <person name="Couloux A."/>
            <person name="Denny R."/>
            <person name="Deshpande S."/>
            <person name="Dai X."/>
            <person name="Doyle J.J."/>
            <person name="Dudez A.M."/>
            <person name="Farmer A.D."/>
            <person name="Fouteau S."/>
            <person name="Franken C."/>
            <person name="Gibelin C."/>
            <person name="Gish J."/>
            <person name="Goldstein S."/>
            <person name="Gonzalez A.J."/>
            <person name="Green P.J."/>
            <person name="Hallab A."/>
            <person name="Hartog M."/>
            <person name="Hua A."/>
            <person name="Humphray S.J."/>
            <person name="Jeong D.H."/>
            <person name="Jing Y."/>
            <person name="Jocker A."/>
            <person name="Kenton S.M."/>
            <person name="Kim D.J."/>
            <person name="Klee K."/>
            <person name="Lai H."/>
            <person name="Lang C."/>
            <person name="Lin S."/>
            <person name="Macmil S.L."/>
            <person name="Magdelenat G."/>
            <person name="Matthews L."/>
            <person name="McCorrison J."/>
            <person name="Monaghan E.L."/>
            <person name="Mun J.H."/>
            <person name="Najar F.Z."/>
            <person name="Nicholson C."/>
            <person name="Noirot C."/>
            <person name="O'Bleness M."/>
            <person name="Paule C.R."/>
            <person name="Poulain J."/>
            <person name="Prion F."/>
            <person name="Qin B."/>
            <person name="Qu C."/>
            <person name="Retzel E.F."/>
            <person name="Riddle C."/>
            <person name="Sallet E."/>
            <person name="Samain S."/>
            <person name="Samson N."/>
            <person name="Sanders I."/>
            <person name="Saurat O."/>
            <person name="Scarpelli C."/>
            <person name="Schiex T."/>
            <person name="Segurens B."/>
            <person name="Severin A.J."/>
            <person name="Sherrier D.J."/>
            <person name="Shi R."/>
            <person name="Sims S."/>
            <person name="Singer S.R."/>
            <person name="Sinharoy S."/>
            <person name="Sterck L."/>
            <person name="Viollet A."/>
            <person name="Wang B.B."/>
            <person name="Wang K."/>
            <person name="Wang M."/>
            <person name="Wang X."/>
            <person name="Warfsmann J."/>
            <person name="Weissenbach J."/>
            <person name="White D.D."/>
            <person name="White J.D."/>
            <person name="Wiley G.B."/>
            <person name="Wincker P."/>
            <person name="Xing Y."/>
            <person name="Yang L."/>
            <person name="Yao Z."/>
            <person name="Ying F."/>
            <person name="Zhai J."/>
            <person name="Zhou L."/>
            <person name="Zuber A."/>
            <person name="Denarie J."/>
            <person name="Dixon R.A."/>
            <person name="May G.D."/>
            <person name="Schwartz D.C."/>
            <person name="Rogers J."/>
            <person name="Quetier F."/>
            <person name="Town C.D."/>
            <person name="Roe B.A."/>
        </authorList>
    </citation>
    <scope>NUCLEOTIDE SEQUENCE [LARGE SCALE GENOMIC DNA]</scope>
    <source>
        <strain evidence="3">A17</strain>
        <strain evidence="4 5">cv. Jemalong A17</strain>
    </source>
</reference>
<dbReference type="AlphaFoldDB" id="A0A072V0G1"/>
<name>A0A072V0G1_MEDTR</name>
<evidence type="ECO:0000256" key="1">
    <source>
        <dbReference type="ARBA" id="ARBA00010607"/>
    </source>
</evidence>
<feature type="disulfide bond" evidence="2">
    <location>
        <begin position="92"/>
        <end position="101"/>
    </location>
</feature>
<dbReference type="InterPro" id="IPR037176">
    <property type="entry name" value="Osmotin/thaumatin-like_sf"/>
</dbReference>
<dbReference type="Gene3D" id="2.60.110.10">
    <property type="entry name" value="Thaumatin"/>
    <property type="match status" value="1"/>
</dbReference>
<dbReference type="SUPFAM" id="SSF49870">
    <property type="entry name" value="Osmotin, thaumatin-like protein"/>
    <property type="match status" value="1"/>
</dbReference>
<dbReference type="EnsemblPlants" id="KEH35196">
    <property type="protein sequence ID" value="KEH35196"/>
    <property type="gene ID" value="MTR_3g081550"/>
</dbReference>
<comment type="similarity">
    <text evidence="1">Belongs to the thaumatin family.</text>
</comment>
<dbReference type="PIRSF" id="PIRSF002703">
    <property type="entry name" value="Thaumatin"/>
    <property type="match status" value="1"/>
</dbReference>
<feature type="disulfide bond" evidence="2">
    <location>
        <begin position="71"/>
        <end position="88"/>
    </location>
</feature>
<evidence type="ECO:0000256" key="2">
    <source>
        <dbReference type="PIRSR" id="PIRSR002703-1"/>
    </source>
</evidence>
<dbReference type="SMART" id="SM00205">
    <property type="entry name" value="THN"/>
    <property type="match status" value="1"/>
</dbReference>
<gene>
    <name evidence="3" type="ordered locus">MTR_3g081550</name>
</gene>
<dbReference type="Pfam" id="PF00314">
    <property type="entry name" value="Thaumatin"/>
    <property type="match status" value="1"/>
</dbReference>
<accession>A0A072V0G1</accession>
<keyword evidence="2" id="KW-1015">Disulfide bond</keyword>
<proteinExistence type="inferred from homology"/>
<dbReference type="PANTHER" id="PTHR31048">
    <property type="entry name" value="OS03G0233200 PROTEIN"/>
    <property type="match status" value="1"/>
</dbReference>
<protein>
    <submittedName>
        <fullName evidence="3">Pathogenesis-related thaumatin family protein</fullName>
    </submittedName>
</protein>
<sequence length="115" mass="12184">MLCTQHNSLTYQQTAPQATLVEFILIGVGGLDFSDMSLFDIYNVPMLMVPQGGSGDSFISTSCVGDSLSMCSLELKVTSMDGEETAACKSACESFRSVMFCCIGVCGSPLEKGIV</sequence>
<evidence type="ECO:0000313" key="3">
    <source>
        <dbReference type="EMBL" id="KEH35196.1"/>
    </source>
</evidence>
<dbReference type="InterPro" id="IPR001938">
    <property type="entry name" value="Thaumatin"/>
</dbReference>
<dbReference type="STRING" id="3880.A0A072V0G1"/>
<dbReference type="HOGENOM" id="CLU_2112497_0_0_1"/>
<dbReference type="Proteomes" id="UP000002051">
    <property type="component" value="Chromosome 3"/>
</dbReference>